<organism evidence="4 5">
    <name type="scientific">Metabacillus niabensis</name>
    <dbReference type="NCBI Taxonomy" id="324854"/>
    <lineage>
        <taxon>Bacteria</taxon>
        <taxon>Bacillati</taxon>
        <taxon>Bacillota</taxon>
        <taxon>Bacilli</taxon>
        <taxon>Bacillales</taxon>
        <taxon>Bacillaceae</taxon>
        <taxon>Metabacillus</taxon>
    </lineage>
</organism>
<evidence type="ECO:0000313" key="4">
    <source>
        <dbReference type="EMBL" id="MDQ0225996.1"/>
    </source>
</evidence>
<evidence type="ECO:0000259" key="3">
    <source>
        <dbReference type="PROSITE" id="PS50263"/>
    </source>
</evidence>
<dbReference type="InterPro" id="IPR045254">
    <property type="entry name" value="Nit1/2_C-N_Hydrolase"/>
</dbReference>
<keyword evidence="2" id="KW-0378">Hydrolase</keyword>
<proteinExistence type="inferred from homology"/>
<comment type="similarity">
    <text evidence="1">Belongs to the carbon-nitrogen hydrolase superfamily. NIT1/NIT2 family.</text>
</comment>
<name>A0ABT9Z2A5_9BACI</name>
<dbReference type="PROSITE" id="PS01227">
    <property type="entry name" value="UPF0012"/>
    <property type="match status" value="1"/>
</dbReference>
<keyword evidence="5" id="KW-1185">Reference proteome</keyword>
<comment type="caution">
    <text evidence="4">The sequence shown here is derived from an EMBL/GenBank/DDBJ whole genome shotgun (WGS) entry which is preliminary data.</text>
</comment>
<accession>A0ABT9Z2A5</accession>
<dbReference type="CDD" id="cd07572">
    <property type="entry name" value="nit"/>
    <property type="match status" value="1"/>
</dbReference>
<reference evidence="4 5" key="1">
    <citation type="submission" date="2023-07" db="EMBL/GenBank/DDBJ databases">
        <title>Genomic Encyclopedia of Type Strains, Phase IV (KMG-IV): sequencing the most valuable type-strain genomes for metagenomic binning, comparative biology and taxonomic classification.</title>
        <authorList>
            <person name="Goeker M."/>
        </authorList>
    </citation>
    <scope>NUCLEOTIDE SEQUENCE [LARGE SCALE GENOMIC DNA]</scope>
    <source>
        <strain evidence="4 5">DSM 17723</strain>
    </source>
</reference>
<protein>
    <submittedName>
        <fullName evidence="4">Amidohydrolase</fullName>
    </submittedName>
</protein>
<sequence>MKIKAAIIQMRVDEDKQKNIDTANEYLKNAVKEGIDIAILPEMFCCPYETPNFPIYAEREGGESYRVMANFAKEYGIYLVAGSMPEKDENNHIFNTSYVFNRKGEKIAKHRKMHLFDIDVAGRQRFKESDTLTAGNEITVFDTEFGKIGLCICYDIRFPELSRLMVDQGAKVIIVPGAFNMTTGPAHWNVLFRNRSLDNQVFMIGCAPARDLSASYTSYGHSIAVSPWGEIVQQLDEKEGYMIVELNLQQVEKVRRELPLLKQRRNDLYTLKSL</sequence>
<feature type="domain" description="CN hydrolase" evidence="3">
    <location>
        <begin position="3"/>
        <end position="248"/>
    </location>
</feature>
<dbReference type="PROSITE" id="PS50263">
    <property type="entry name" value="CN_HYDROLASE"/>
    <property type="match status" value="1"/>
</dbReference>
<evidence type="ECO:0000256" key="2">
    <source>
        <dbReference type="ARBA" id="ARBA00022801"/>
    </source>
</evidence>
<dbReference type="Pfam" id="PF00795">
    <property type="entry name" value="CN_hydrolase"/>
    <property type="match status" value="1"/>
</dbReference>
<dbReference type="EMBL" id="JAUSTZ010000003">
    <property type="protein sequence ID" value="MDQ0225996.1"/>
    <property type="molecule type" value="Genomic_DNA"/>
</dbReference>
<evidence type="ECO:0000313" key="5">
    <source>
        <dbReference type="Proteomes" id="UP001232245"/>
    </source>
</evidence>
<dbReference type="RefSeq" id="WP_217451464.1">
    <property type="nucleotide sequence ID" value="NZ_CADEPK010000438.1"/>
</dbReference>
<dbReference type="Proteomes" id="UP001232245">
    <property type="component" value="Unassembled WGS sequence"/>
</dbReference>
<dbReference type="PANTHER" id="PTHR23088:SF30">
    <property type="entry name" value="OMEGA-AMIDASE NIT2"/>
    <property type="match status" value="1"/>
</dbReference>
<dbReference type="InterPro" id="IPR001110">
    <property type="entry name" value="UPF0012_CS"/>
</dbReference>
<dbReference type="InterPro" id="IPR003010">
    <property type="entry name" value="C-N_Hydrolase"/>
</dbReference>
<gene>
    <name evidence="4" type="ORF">J2S02_002340</name>
</gene>
<evidence type="ECO:0000256" key="1">
    <source>
        <dbReference type="ARBA" id="ARBA00010613"/>
    </source>
</evidence>
<dbReference type="PANTHER" id="PTHR23088">
    <property type="entry name" value="NITRILASE-RELATED"/>
    <property type="match status" value="1"/>
</dbReference>